<evidence type="ECO:0000313" key="4">
    <source>
        <dbReference type="EMBL" id="CAK0905480.1"/>
    </source>
</evidence>
<feature type="domain" description="SHSP" evidence="3">
    <location>
        <begin position="8"/>
        <end position="118"/>
    </location>
</feature>
<dbReference type="SUPFAM" id="SSF49764">
    <property type="entry name" value="HSP20-like chaperones"/>
    <property type="match status" value="1"/>
</dbReference>
<name>A0ABN9Y333_9DINO</name>
<dbReference type="Gene3D" id="2.60.40.790">
    <property type="match status" value="1"/>
</dbReference>
<comment type="caution">
    <text evidence="4">The sequence shown here is derived from an EMBL/GenBank/DDBJ whole genome shotgun (WGS) entry which is preliminary data.</text>
</comment>
<feature type="region of interest" description="Disordered" evidence="2">
    <location>
        <begin position="109"/>
        <end position="191"/>
    </location>
</feature>
<proteinExistence type="inferred from homology"/>
<feature type="compositionally biased region" description="Basic and acidic residues" evidence="2">
    <location>
        <begin position="175"/>
        <end position="191"/>
    </location>
</feature>
<dbReference type="Proteomes" id="UP001189429">
    <property type="component" value="Unassembled WGS sequence"/>
</dbReference>
<gene>
    <name evidence="4" type="ORF">PCOR1329_LOCUS81177</name>
</gene>
<accession>A0ABN9Y333</accession>
<keyword evidence="5" id="KW-1185">Reference proteome</keyword>
<dbReference type="InterPro" id="IPR002068">
    <property type="entry name" value="A-crystallin/Hsp20_dom"/>
</dbReference>
<evidence type="ECO:0000256" key="2">
    <source>
        <dbReference type="SAM" id="MobiDB-lite"/>
    </source>
</evidence>
<dbReference type="InterPro" id="IPR008978">
    <property type="entry name" value="HSP20-like_chaperone"/>
</dbReference>
<evidence type="ECO:0000256" key="1">
    <source>
        <dbReference type="PROSITE-ProRule" id="PRU00285"/>
    </source>
</evidence>
<reference evidence="4" key="1">
    <citation type="submission" date="2023-10" db="EMBL/GenBank/DDBJ databases">
        <authorList>
            <person name="Chen Y."/>
            <person name="Shah S."/>
            <person name="Dougan E. K."/>
            <person name="Thang M."/>
            <person name="Chan C."/>
        </authorList>
    </citation>
    <scope>NUCLEOTIDE SEQUENCE [LARGE SCALE GENOMIC DNA]</scope>
</reference>
<protein>
    <recommendedName>
        <fullName evidence="3">SHSP domain-containing protein</fullName>
    </recommendedName>
</protein>
<dbReference type="PROSITE" id="PS01031">
    <property type="entry name" value="SHSP"/>
    <property type="match status" value="1"/>
</dbReference>
<comment type="similarity">
    <text evidence="1">Belongs to the small heat shock protein (HSP20) family.</text>
</comment>
<feature type="compositionally biased region" description="Basic and acidic residues" evidence="2">
    <location>
        <begin position="126"/>
        <end position="146"/>
    </location>
</feature>
<organism evidence="4 5">
    <name type="scientific">Prorocentrum cordatum</name>
    <dbReference type="NCBI Taxonomy" id="2364126"/>
    <lineage>
        <taxon>Eukaryota</taxon>
        <taxon>Sar</taxon>
        <taxon>Alveolata</taxon>
        <taxon>Dinophyceae</taxon>
        <taxon>Prorocentrales</taxon>
        <taxon>Prorocentraceae</taxon>
        <taxon>Prorocentrum</taxon>
    </lineage>
</organism>
<evidence type="ECO:0000259" key="3">
    <source>
        <dbReference type="PROSITE" id="PS01031"/>
    </source>
</evidence>
<dbReference type="EMBL" id="CAUYUJ010021568">
    <property type="protein sequence ID" value="CAK0905480.1"/>
    <property type="molecule type" value="Genomic_DNA"/>
</dbReference>
<evidence type="ECO:0000313" key="5">
    <source>
        <dbReference type="Proteomes" id="UP001189429"/>
    </source>
</evidence>
<sequence>MKAIGDGTGALGEASHFQIEDNEGGMRITAQLPGHQMGSAGPHPLRVRVVGRTTLIVKGAHLNPPIMTEFQRSFNLPRRVALSRITVDYSTSTGKLLITVPPRLVAAGEAEDRRVAPGRQGGRQGEPQRRRKEPEPLRGHRGEDAQVLRGQLPVGPGGPAGRLHVQAVEAAQRGRGAELVRQDRRQEPRAQ</sequence>
<dbReference type="CDD" id="cd06464">
    <property type="entry name" value="ACD_sHsps-like"/>
    <property type="match status" value="1"/>
</dbReference>